<dbReference type="EMBL" id="PNBA02000003">
    <property type="protein sequence ID" value="KAG6430883.1"/>
    <property type="molecule type" value="Genomic_DNA"/>
</dbReference>
<name>A0A8X8YE19_SALSN</name>
<feature type="compositionally biased region" description="Basic and acidic residues" evidence="1">
    <location>
        <begin position="66"/>
        <end position="75"/>
    </location>
</feature>
<dbReference type="Proteomes" id="UP000298416">
    <property type="component" value="Unassembled WGS sequence"/>
</dbReference>
<evidence type="ECO:0000313" key="2">
    <source>
        <dbReference type="EMBL" id="KAG6430883.1"/>
    </source>
</evidence>
<feature type="compositionally biased region" description="Basic and acidic residues" evidence="1">
    <location>
        <begin position="133"/>
        <end position="150"/>
    </location>
</feature>
<reference evidence="2" key="1">
    <citation type="submission" date="2018-01" db="EMBL/GenBank/DDBJ databases">
        <authorList>
            <person name="Mao J.F."/>
        </authorList>
    </citation>
    <scope>NUCLEOTIDE SEQUENCE</scope>
    <source>
        <strain evidence="2">Huo1</strain>
        <tissue evidence="2">Leaf</tissue>
    </source>
</reference>
<accession>A0A8X8YE19</accession>
<comment type="caution">
    <text evidence="2">The sequence shown here is derived from an EMBL/GenBank/DDBJ whole genome shotgun (WGS) entry which is preliminary data.</text>
</comment>
<evidence type="ECO:0000256" key="1">
    <source>
        <dbReference type="SAM" id="MobiDB-lite"/>
    </source>
</evidence>
<feature type="region of interest" description="Disordered" evidence="1">
    <location>
        <begin position="1"/>
        <end position="76"/>
    </location>
</feature>
<evidence type="ECO:0000313" key="3">
    <source>
        <dbReference type="Proteomes" id="UP000298416"/>
    </source>
</evidence>
<gene>
    <name evidence="2" type="ORF">SASPL_108956</name>
</gene>
<organism evidence="2">
    <name type="scientific">Salvia splendens</name>
    <name type="common">Scarlet sage</name>
    <dbReference type="NCBI Taxonomy" id="180675"/>
    <lineage>
        <taxon>Eukaryota</taxon>
        <taxon>Viridiplantae</taxon>
        <taxon>Streptophyta</taxon>
        <taxon>Embryophyta</taxon>
        <taxon>Tracheophyta</taxon>
        <taxon>Spermatophyta</taxon>
        <taxon>Magnoliopsida</taxon>
        <taxon>eudicotyledons</taxon>
        <taxon>Gunneridae</taxon>
        <taxon>Pentapetalae</taxon>
        <taxon>asterids</taxon>
        <taxon>lamiids</taxon>
        <taxon>Lamiales</taxon>
        <taxon>Lamiaceae</taxon>
        <taxon>Nepetoideae</taxon>
        <taxon>Mentheae</taxon>
        <taxon>Salviinae</taxon>
        <taxon>Salvia</taxon>
        <taxon>Salvia subgen. Calosphace</taxon>
        <taxon>core Calosphace</taxon>
    </lineage>
</organism>
<feature type="compositionally biased region" description="Acidic residues" evidence="1">
    <location>
        <begin position="24"/>
        <end position="39"/>
    </location>
</feature>
<keyword evidence="3" id="KW-1185">Reference proteome</keyword>
<feature type="region of interest" description="Disordered" evidence="1">
    <location>
        <begin position="128"/>
        <end position="150"/>
    </location>
</feature>
<protein>
    <submittedName>
        <fullName evidence="2">Uncharacterized protein</fullName>
    </submittedName>
</protein>
<feature type="compositionally biased region" description="Basic and acidic residues" evidence="1">
    <location>
        <begin position="1"/>
        <end position="23"/>
    </location>
</feature>
<sequence>MVGTPRRSDDSAELRQKKFKLEEVEVDGDGADAKEDGEEWPPVAAPVRSSRWQAITGPNNFSRSHSTTEADHPDMGRCMVRGDAIWPHLRKTGEEAAPPVPTEEGIEDLHLMWEWACGEDEDNPILVYSDEEQGPKRERPQDCDSEDVRDCGYYTPSGKWVW</sequence>
<proteinExistence type="predicted"/>
<dbReference type="AlphaFoldDB" id="A0A8X8YE19"/>
<reference evidence="2" key="2">
    <citation type="submission" date="2020-08" db="EMBL/GenBank/DDBJ databases">
        <title>Plant Genome Project.</title>
        <authorList>
            <person name="Zhang R.-G."/>
        </authorList>
    </citation>
    <scope>NUCLEOTIDE SEQUENCE</scope>
    <source>
        <strain evidence="2">Huo1</strain>
        <tissue evidence="2">Leaf</tissue>
    </source>
</reference>
<feature type="compositionally biased region" description="Polar residues" evidence="1">
    <location>
        <begin position="50"/>
        <end position="65"/>
    </location>
</feature>